<feature type="active site" description="Proton donor" evidence="3">
    <location>
        <position position="100"/>
    </location>
</feature>
<feature type="active site" description="Proton acceptor" evidence="3">
    <location>
        <position position="67"/>
    </location>
</feature>
<comment type="similarity">
    <text evidence="1">Belongs to the LacAB/RpiB family.</text>
</comment>
<dbReference type="GO" id="GO:0009052">
    <property type="term" value="P:pentose-phosphate shunt, non-oxidative branch"/>
    <property type="evidence" value="ECO:0007669"/>
    <property type="project" value="TreeGrafter"/>
</dbReference>
<evidence type="ECO:0000256" key="3">
    <source>
        <dbReference type="PIRSR" id="PIRSR005384-1"/>
    </source>
</evidence>
<keyword evidence="6" id="KW-1185">Reference proteome</keyword>
<comment type="caution">
    <text evidence="5">The sequence shown here is derived from an EMBL/GenBank/DDBJ whole genome shotgun (WGS) entry which is preliminary data.</text>
</comment>
<dbReference type="NCBIfam" id="TIGR00689">
    <property type="entry name" value="rpiB_lacA_lacB"/>
    <property type="match status" value="1"/>
</dbReference>
<feature type="binding site" evidence="4">
    <location>
        <begin position="68"/>
        <end position="72"/>
    </location>
    <ligand>
        <name>D-ribulose 5-phosphate</name>
        <dbReference type="ChEBI" id="CHEBI:58121"/>
    </ligand>
</feature>
<dbReference type="InterPro" id="IPR004785">
    <property type="entry name" value="RpiB"/>
</dbReference>
<evidence type="ECO:0000256" key="1">
    <source>
        <dbReference type="ARBA" id="ARBA00008754"/>
    </source>
</evidence>
<keyword evidence="2 5" id="KW-0413">Isomerase</keyword>
<reference evidence="6" key="1">
    <citation type="submission" date="2018-11" db="EMBL/GenBank/DDBJ databases">
        <title>Phylogenetic, genomic, and biogeographic characterization of a novel and ubiquitous marine invertebrate-associated Rickettsiales parasite, Candidatus Marinoinvertebrata rohwerii, gen. nov., sp. nov.</title>
        <authorList>
            <person name="Klinges J.G."/>
            <person name="Rosales S.M."/>
            <person name="Mcminds R."/>
            <person name="Shaver E.C."/>
            <person name="Shantz A."/>
            <person name="Peters E.C."/>
            <person name="Burkepile D.E."/>
            <person name="Silliman B.R."/>
            <person name="Vega Thurber R.L."/>
        </authorList>
    </citation>
    <scope>NUCLEOTIDE SEQUENCE [LARGE SCALE GENOMIC DNA]</scope>
    <source>
        <strain evidence="6">a_cerv_44</strain>
    </source>
</reference>
<dbReference type="Gene3D" id="3.40.1400.10">
    <property type="entry name" value="Sugar-phosphate isomerase, RpiB/LacA/LacB"/>
    <property type="match status" value="1"/>
</dbReference>
<dbReference type="PANTHER" id="PTHR30345">
    <property type="entry name" value="RIBOSE-5-PHOSPHATE ISOMERASE B"/>
    <property type="match status" value="1"/>
</dbReference>
<feature type="binding site" evidence="4">
    <location>
        <position position="134"/>
    </location>
    <ligand>
        <name>D-ribulose 5-phosphate</name>
        <dbReference type="ChEBI" id="CHEBI:58121"/>
    </ligand>
</feature>
<evidence type="ECO:0000313" key="5">
    <source>
        <dbReference type="EMBL" id="RST70061.1"/>
    </source>
</evidence>
<accession>A0A3R9ZKK6</accession>
<dbReference type="EC" id="5.3.1.6" evidence="5"/>
<dbReference type="Pfam" id="PF02502">
    <property type="entry name" value="LacAB_rpiB"/>
    <property type="match status" value="1"/>
</dbReference>
<dbReference type="GO" id="GO:0004751">
    <property type="term" value="F:ribose-5-phosphate isomerase activity"/>
    <property type="evidence" value="ECO:0007669"/>
    <property type="project" value="UniProtKB-EC"/>
</dbReference>
<dbReference type="InterPro" id="IPR003500">
    <property type="entry name" value="RpiB_LacA_LacB"/>
</dbReference>
<dbReference type="PANTHER" id="PTHR30345:SF0">
    <property type="entry name" value="DNA DAMAGE-REPAIR_TOLERATION PROTEIN DRT102"/>
    <property type="match status" value="1"/>
</dbReference>
<dbReference type="InterPro" id="IPR036569">
    <property type="entry name" value="RpiB_LacA_LacB_sf"/>
</dbReference>
<protein>
    <submittedName>
        <fullName evidence="5">Ribose 5-phosphate isomerase B</fullName>
        <ecNumber evidence="5">5.3.1.6</ecNumber>
    </submittedName>
</protein>
<sequence length="146" mass="16432">MIIGIANDHAGYKLKNNIIIFLEKELNFKNIINFGSDTDDSVDYPDYAKKVINAIEKNKINIGILICGTGIGMSICANRNKHIRAALCINTEYAKLAREHNDANVLVLGARYISFEKAKGIIKTFLNSKFQKSRHLNRVNKINLSH</sequence>
<feature type="binding site" evidence="4">
    <location>
        <position position="138"/>
    </location>
    <ligand>
        <name>D-ribulose 5-phosphate</name>
        <dbReference type="ChEBI" id="CHEBI:58121"/>
    </ligand>
</feature>
<gene>
    <name evidence="5" type="primary">rpiB</name>
    <name evidence="5" type="ORF">EIC27_01940</name>
</gene>
<feature type="binding site" evidence="4">
    <location>
        <position position="111"/>
    </location>
    <ligand>
        <name>D-ribulose 5-phosphate</name>
        <dbReference type="ChEBI" id="CHEBI:58121"/>
    </ligand>
</feature>
<dbReference type="NCBIfam" id="NF004051">
    <property type="entry name" value="PRK05571.1"/>
    <property type="match status" value="1"/>
</dbReference>
<dbReference type="OrthoDB" id="1778624at2"/>
<dbReference type="EMBL" id="RXFM01000017">
    <property type="protein sequence ID" value="RST70061.1"/>
    <property type="molecule type" value="Genomic_DNA"/>
</dbReference>
<name>A0A3R9ZKK6_9RICK</name>
<evidence type="ECO:0000313" key="6">
    <source>
        <dbReference type="Proteomes" id="UP000279470"/>
    </source>
</evidence>
<organism evidence="5 6">
    <name type="scientific">Candidatus Aquarickettsia rohweri</name>
    <dbReference type="NCBI Taxonomy" id="2602574"/>
    <lineage>
        <taxon>Bacteria</taxon>
        <taxon>Pseudomonadati</taxon>
        <taxon>Pseudomonadota</taxon>
        <taxon>Alphaproteobacteria</taxon>
        <taxon>Rickettsiales</taxon>
        <taxon>Candidatus Midichloriaceae</taxon>
        <taxon>Candidatus Aquarickettsia</taxon>
    </lineage>
</organism>
<dbReference type="RefSeq" id="WP_126044473.1">
    <property type="nucleotide sequence ID" value="NZ_RXFM01000017.1"/>
</dbReference>
<evidence type="ECO:0000256" key="4">
    <source>
        <dbReference type="PIRSR" id="PIRSR005384-2"/>
    </source>
</evidence>
<proteinExistence type="inferred from homology"/>
<dbReference type="NCBIfam" id="TIGR01120">
    <property type="entry name" value="rpiB"/>
    <property type="match status" value="1"/>
</dbReference>
<feature type="binding site" evidence="4">
    <location>
        <begin position="8"/>
        <end position="9"/>
    </location>
    <ligand>
        <name>D-ribulose 5-phosphate</name>
        <dbReference type="ChEBI" id="CHEBI:58121"/>
    </ligand>
</feature>
<dbReference type="AlphaFoldDB" id="A0A3R9ZKK6"/>
<dbReference type="PIRSF" id="PIRSF005384">
    <property type="entry name" value="RpiB_LacA_B"/>
    <property type="match status" value="1"/>
</dbReference>
<feature type="binding site" evidence="4">
    <location>
        <position position="101"/>
    </location>
    <ligand>
        <name>D-ribulose 5-phosphate</name>
        <dbReference type="ChEBI" id="CHEBI:58121"/>
    </ligand>
</feature>
<dbReference type="SUPFAM" id="SSF89623">
    <property type="entry name" value="Ribose/Galactose isomerase RpiB/AlsB"/>
    <property type="match status" value="1"/>
</dbReference>
<dbReference type="Proteomes" id="UP000279470">
    <property type="component" value="Unassembled WGS sequence"/>
</dbReference>
<evidence type="ECO:0000256" key="2">
    <source>
        <dbReference type="ARBA" id="ARBA00023235"/>
    </source>
</evidence>
<dbReference type="GO" id="GO:0019316">
    <property type="term" value="P:D-allose catabolic process"/>
    <property type="evidence" value="ECO:0007669"/>
    <property type="project" value="TreeGrafter"/>
</dbReference>